<evidence type="ECO:0000259" key="1">
    <source>
        <dbReference type="PROSITE" id="PS51186"/>
    </source>
</evidence>
<organism evidence="2 3">
    <name type="scientific">Nocardioides piscis</name>
    <dbReference type="NCBI Taxonomy" id="2714938"/>
    <lineage>
        <taxon>Bacteria</taxon>
        <taxon>Bacillati</taxon>
        <taxon>Actinomycetota</taxon>
        <taxon>Actinomycetes</taxon>
        <taxon>Propionibacteriales</taxon>
        <taxon>Nocardioidaceae</taxon>
        <taxon>Nocardioides</taxon>
    </lineage>
</organism>
<dbReference type="KEGG" id="npi:G7071_18325"/>
<dbReference type="PROSITE" id="PS51186">
    <property type="entry name" value="GNAT"/>
    <property type="match status" value="1"/>
</dbReference>
<dbReference type="AlphaFoldDB" id="A0A6G7YK40"/>
<dbReference type="EMBL" id="CP049866">
    <property type="protein sequence ID" value="QIK77100.1"/>
    <property type="molecule type" value="Genomic_DNA"/>
</dbReference>
<evidence type="ECO:0000313" key="3">
    <source>
        <dbReference type="Proteomes" id="UP000502035"/>
    </source>
</evidence>
<protein>
    <submittedName>
        <fullName evidence="2">GNAT family N-acetyltransferase</fullName>
    </submittedName>
</protein>
<dbReference type="SUPFAM" id="SSF55729">
    <property type="entry name" value="Acyl-CoA N-acyltransferases (Nat)"/>
    <property type="match status" value="1"/>
</dbReference>
<dbReference type="InterPro" id="IPR016181">
    <property type="entry name" value="Acyl_CoA_acyltransferase"/>
</dbReference>
<proteinExistence type="predicted"/>
<dbReference type="InterPro" id="IPR013653">
    <property type="entry name" value="GCN5-like_dom"/>
</dbReference>
<feature type="domain" description="N-acetyltransferase" evidence="1">
    <location>
        <begin position="148"/>
        <end position="293"/>
    </location>
</feature>
<sequence>MRLDFFTDPGGFLELAARHLAREPVVSTVVSSVAERALADLSEGVTPDPRDWYVVAREGAALRGVAMRTAPFGARPLFLLPMPDEAALLLARTLHERGETVGAANGALPAVRTFADETARLVGASVAVAQHTRLFELDNLVEPAAVPGRLRVADEHDVDLALAWFAAFSHDADEQSAREPGSSFHELPDEADMRRRIGRRGIWLWEDEEGQAVHLTGASAPAFGVVRVGPVYTPRTQRGRGYASATVAAVSRQIVDEGARACLFTDQANPTSNRIYEALGYRPVVDMVNLLVE</sequence>
<dbReference type="Gene3D" id="3.40.630.30">
    <property type="match status" value="1"/>
</dbReference>
<evidence type="ECO:0000313" key="2">
    <source>
        <dbReference type="EMBL" id="QIK77100.1"/>
    </source>
</evidence>
<dbReference type="GO" id="GO:0016747">
    <property type="term" value="F:acyltransferase activity, transferring groups other than amino-acyl groups"/>
    <property type="evidence" value="ECO:0007669"/>
    <property type="project" value="InterPro"/>
</dbReference>
<dbReference type="InterPro" id="IPR000182">
    <property type="entry name" value="GNAT_dom"/>
</dbReference>
<keyword evidence="2" id="KW-0808">Transferase</keyword>
<keyword evidence="3" id="KW-1185">Reference proteome</keyword>
<name>A0A6G7YK40_9ACTN</name>
<accession>A0A6G7YK40</accession>
<dbReference type="RefSeq" id="WP_166320783.1">
    <property type="nucleotide sequence ID" value="NZ_CP049866.1"/>
</dbReference>
<reference evidence="2 3" key="1">
    <citation type="submission" date="2020-03" db="EMBL/GenBank/DDBJ databases">
        <title>Nocardioides sp. nov., isolated from fish.</title>
        <authorList>
            <person name="Hyun D.-W."/>
            <person name="Bae J.-W."/>
        </authorList>
    </citation>
    <scope>NUCLEOTIDE SEQUENCE [LARGE SCALE GENOMIC DNA]</scope>
    <source>
        <strain evidence="2 3">HDW12A</strain>
    </source>
</reference>
<dbReference type="Proteomes" id="UP000502035">
    <property type="component" value="Chromosome"/>
</dbReference>
<gene>
    <name evidence="2" type="ORF">G7071_18325</name>
</gene>
<dbReference type="Pfam" id="PF08445">
    <property type="entry name" value="FR47"/>
    <property type="match status" value="1"/>
</dbReference>